<evidence type="ECO:0000313" key="1">
    <source>
        <dbReference type="EMBL" id="CAF4224580.1"/>
    </source>
</evidence>
<evidence type="ECO:0000313" key="3">
    <source>
        <dbReference type="EMBL" id="CAF4674123.1"/>
    </source>
</evidence>
<dbReference type="EMBL" id="CAJOBR010002328">
    <property type="protein sequence ID" value="CAF4674123.1"/>
    <property type="molecule type" value="Genomic_DNA"/>
</dbReference>
<comment type="caution">
    <text evidence="1">The sequence shown here is derived from an EMBL/GenBank/DDBJ whole genome shotgun (WGS) entry which is preliminary data.</text>
</comment>
<evidence type="ECO:0000313" key="2">
    <source>
        <dbReference type="EMBL" id="CAF4322630.1"/>
    </source>
</evidence>
<sequence length="130" mass="15307">MMNDEEYIFNYEEVKRIFESVPQSISMTRKLTLMPYKTHFQPRTKTKIEKKDIRSTRHTLQTNEIHPRDILEIPNYILQDMIPVNKIDISFHFNTIIVSLNVPRCNVDMLSSDFLKSKDNLTNGIGFAIT</sequence>
<reference evidence="1" key="1">
    <citation type="submission" date="2021-02" db="EMBL/GenBank/DDBJ databases">
        <authorList>
            <person name="Nowell W R."/>
        </authorList>
    </citation>
    <scope>NUCLEOTIDE SEQUENCE</scope>
</reference>
<gene>
    <name evidence="2" type="ORF">HFQ381_LOCUS14920</name>
    <name evidence="3" type="ORF">QYT958_LOCUS16233</name>
    <name evidence="1" type="ORF">UJA718_LOCUS7943</name>
</gene>
<dbReference type="EMBL" id="CAJOBP010000821">
    <property type="protein sequence ID" value="CAF4224580.1"/>
    <property type="molecule type" value="Genomic_DNA"/>
</dbReference>
<dbReference type="EMBL" id="CAJOBO010000993">
    <property type="protein sequence ID" value="CAF4322630.1"/>
    <property type="molecule type" value="Genomic_DNA"/>
</dbReference>
<protein>
    <submittedName>
        <fullName evidence="1">Uncharacterized protein</fullName>
    </submittedName>
</protein>
<keyword evidence="4" id="KW-1185">Reference proteome</keyword>
<dbReference type="Proteomes" id="UP000663848">
    <property type="component" value="Unassembled WGS sequence"/>
</dbReference>
<evidence type="ECO:0000313" key="4">
    <source>
        <dbReference type="Proteomes" id="UP000663873"/>
    </source>
</evidence>
<dbReference type="AlphaFoldDB" id="A0A820D2G8"/>
<accession>A0A820D2G8</accession>
<name>A0A820D2G8_9BILA</name>
<dbReference type="Proteomes" id="UP000663873">
    <property type="component" value="Unassembled WGS sequence"/>
</dbReference>
<proteinExistence type="predicted"/>
<organism evidence="1 4">
    <name type="scientific">Rotaria socialis</name>
    <dbReference type="NCBI Taxonomy" id="392032"/>
    <lineage>
        <taxon>Eukaryota</taxon>
        <taxon>Metazoa</taxon>
        <taxon>Spiralia</taxon>
        <taxon>Gnathifera</taxon>
        <taxon>Rotifera</taxon>
        <taxon>Eurotatoria</taxon>
        <taxon>Bdelloidea</taxon>
        <taxon>Philodinida</taxon>
        <taxon>Philodinidae</taxon>
        <taxon>Rotaria</taxon>
    </lineage>
</organism>
<dbReference type="Proteomes" id="UP000663851">
    <property type="component" value="Unassembled WGS sequence"/>
</dbReference>